<proteinExistence type="predicted"/>
<feature type="region of interest" description="Disordered" evidence="1">
    <location>
        <begin position="1"/>
        <end position="48"/>
    </location>
</feature>
<feature type="compositionally biased region" description="Basic residues" evidence="1">
    <location>
        <begin position="32"/>
        <end position="48"/>
    </location>
</feature>
<evidence type="ECO:0000313" key="3">
    <source>
        <dbReference type="Proteomes" id="UP000310200"/>
    </source>
</evidence>
<organism evidence="2 3">
    <name type="scientific">Temnothorax longispinosus</name>
    <dbReference type="NCBI Taxonomy" id="300112"/>
    <lineage>
        <taxon>Eukaryota</taxon>
        <taxon>Metazoa</taxon>
        <taxon>Ecdysozoa</taxon>
        <taxon>Arthropoda</taxon>
        <taxon>Hexapoda</taxon>
        <taxon>Insecta</taxon>
        <taxon>Pterygota</taxon>
        <taxon>Neoptera</taxon>
        <taxon>Endopterygota</taxon>
        <taxon>Hymenoptera</taxon>
        <taxon>Apocrita</taxon>
        <taxon>Aculeata</taxon>
        <taxon>Formicoidea</taxon>
        <taxon>Formicidae</taxon>
        <taxon>Myrmicinae</taxon>
        <taxon>Temnothorax</taxon>
    </lineage>
</organism>
<sequence length="48" mass="5827">MYPCCWNKPHARKKPRDVQARFVGGLKERSAHEKRRANRKQHRRPHHA</sequence>
<dbReference type="EMBL" id="QBLH01002912">
    <property type="protein sequence ID" value="TGZ46236.1"/>
    <property type="molecule type" value="Genomic_DNA"/>
</dbReference>
<accession>A0A4S2KBT7</accession>
<reference evidence="2 3" key="1">
    <citation type="journal article" date="2019" name="Philos. Trans. R. Soc. Lond., B, Biol. Sci.">
        <title>Ant behaviour and brain gene expression of defending hosts depend on the ecological success of the intruding social parasite.</title>
        <authorList>
            <person name="Kaur R."/>
            <person name="Stoldt M."/>
            <person name="Jongepier E."/>
            <person name="Feldmeyer B."/>
            <person name="Menzel F."/>
            <person name="Bornberg-Bauer E."/>
            <person name="Foitzik S."/>
        </authorList>
    </citation>
    <scope>NUCLEOTIDE SEQUENCE [LARGE SCALE GENOMIC DNA]</scope>
    <source>
        <tissue evidence="2">Whole body</tissue>
    </source>
</reference>
<dbReference type="AlphaFoldDB" id="A0A4S2KBT7"/>
<dbReference type="Proteomes" id="UP000310200">
    <property type="component" value="Unassembled WGS sequence"/>
</dbReference>
<evidence type="ECO:0000313" key="2">
    <source>
        <dbReference type="EMBL" id="TGZ46236.1"/>
    </source>
</evidence>
<protein>
    <submittedName>
        <fullName evidence="2">Uncharacterized protein</fullName>
    </submittedName>
</protein>
<keyword evidence="3" id="KW-1185">Reference proteome</keyword>
<evidence type="ECO:0000256" key="1">
    <source>
        <dbReference type="SAM" id="MobiDB-lite"/>
    </source>
</evidence>
<name>A0A4S2KBT7_9HYME</name>
<gene>
    <name evidence="2" type="ORF">DBV15_10629</name>
</gene>
<comment type="caution">
    <text evidence="2">The sequence shown here is derived from an EMBL/GenBank/DDBJ whole genome shotgun (WGS) entry which is preliminary data.</text>
</comment>